<dbReference type="EMBL" id="FWFO01000001">
    <property type="protein sequence ID" value="SLN46125.1"/>
    <property type="molecule type" value="Genomic_DNA"/>
</dbReference>
<feature type="domain" description="Calcineurin-like phosphoesterase" evidence="2">
    <location>
        <begin position="4"/>
        <end position="114"/>
    </location>
</feature>
<dbReference type="InterPro" id="IPR029052">
    <property type="entry name" value="Metallo-depent_PP-like"/>
</dbReference>
<dbReference type="InterPro" id="IPR050535">
    <property type="entry name" value="DNA_Repair-Maintenance_Comp"/>
</dbReference>
<dbReference type="GO" id="GO:0004527">
    <property type="term" value="F:exonuclease activity"/>
    <property type="evidence" value="ECO:0007669"/>
    <property type="project" value="UniProtKB-KW"/>
</dbReference>
<dbReference type="CDD" id="cd00840">
    <property type="entry name" value="MPP_Mre11_N"/>
    <property type="match status" value="1"/>
</dbReference>
<evidence type="ECO:0000256" key="1">
    <source>
        <dbReference type="ARBA" id="ARBA00022801"/>
    </source>
</evidence>
<dbReference type="PIRSF" id="PIRSF033093">
    <property type="entry name" value="UCP_ML1119"/>
    <property type="match status" value="1"/>
</dbReference>
<evidence type="ECO:0000313" key="4">
    <source>
        <dbReference type="Proteomes" id="UP000193077"/>
    </source>
</evidence>
<dbReference type="PANTHER" id="PTHR30337">
    <property type="entry name" value="COMPONENT OF ATP-DEPENDENT DSDNA EXONUCLEASE"/>
    <property type="match status" value="1"/>
</dbReference>
<dbReference type="RefSeq" id="WP_085795973.1">
    <property type="nucleotide sequence ID" value="NZ_FWFO01000001.1"/>
</dbReference>
<dbReference type="InterPro" id="IPR014577">
    <property type="entry name" value="UCP033093_metalloPase"/>
</dbReference>
<evidence type="ECO:0000259" key="2">
    <source>
        <dbReference type="Pfam" id="PF00149"/>
    </source>
</evidence>
<dbReference type="PANTHER" id="PTHR30337:SF7">
    <property type="entry name" value="PHOSPHOESTERASE"/>
    <property type="match status" value="1"/>
</dbReference>
<dbReference type="Pfam" id="PF00149">
    <property type="entry name" value="Metallophos"/>
    <property type="match status" value="1"/>
</dbReference>
<name>A0A1Y5SR80_9RHOB</name>
<dbReference type="OrthoDB" id="9773856at2"/>
<dbReference type="InterPro" id="IPR041796">
    <property type="entry name" value="Mre11_N"/>
</dbReference>
<keyword evidence="4" id="KW-1185">Reference proteome</keyword>
<sequence length="377" mass="42127">MTGIRFLHTSDLHLGKPFGRFDDEVIADLRQARAEIIPVLIEVADEQEVEHILLAGDTFDQETPSPRLIRQTIAAMAQAEHLNWWIIPGNHDSLTADLIWQTFEEYAPENVHVLRDDAPVAFSEDAYLLPAPCPRRTPGYDLTEAMGQKITPKGVFRIGLAHGGVVDFRPDEPSAETIPPDRAELANLDYLALGDWHGNLEITPRTHYSGAPERDRFKHTGQGTCLLVSLDTPGGVPEVSELPLGKYDWQDLELPLSPGLNAVSSLMALLPADVIKWRNTLVKLHLRGYVHLDQRMALMAKIQGITPEFCHFEYRDHQLHTEYQPDDLDQIARGGALRMAAEALKDEADDADLSRSDRDIADAALTRLYSLVKETAQ</sequence>
<protein>
    <submittedName>
        <fullName evidence="3">Exonuclease subunit SbcD</fullName>
    </submittedName>
</protein>
<keyword evidence="1" id="KW-0378">Hydrolase</keyword>
<dbReference type="Proteomes" id="UP000193077">
    <property type="component" value="Unassembled WGS sequence"/>
</dbReference>
<keyword evidence="3" id="KW-0269">Exonuclease</keyword>
<dbReference type="SUPFAM" id="SSF56300">
    <property type="entry name" value="Metallo-dependent phosphatases"/>
    <property type="match status" value="1"/>
</dbReference>
<dbReference type="AlphaFoldDB" id="A0A1Y5SR80"/>
<organism evidence="3 4">
    <name type="scientific">Falsiruegeria litorea R37</name>
    <dbReference type="NCBI Taxonomy" id="1200284"/>
    <lineage>
        <taxon>Bacteria</taxon>
        <taxon>Pseudomonadati</taxon>
        <taxon>Pseudomonadota</taxon>
        <taxon>Alphaproteobacteria</taxon>
        <taxon>Rhodobacterales</taxon>
        <taxon>Roseobacteraceae</taxon>
        <taxon>Falsiruegeria</taxon>
    </lineage>
</organism>
<accession>A0A1Y5SR80</accession>
<evidence type="ECO:0000313" key="3">
    <source>
        <dbReference type="EMBL" id="SLN46125.1"/>
    </source>
</evidence>
<dbReference type="Gene3D" id="3.60.21.10">
    <property type="match status" value="1"/>
</dbReference>
<proteinExistence type="predicted"/>
<keyword evidence="3" id="KW-0540">Nuclease</keyword>
<reference evidence="3 4" key="1">
    <citation type="submission" date="2017-03" db="EMBL/GenBank/DDBJ databases">
        <authorList>
            <person name="Afonso C.L."/>
            <person name="Miller P.J."/>
            <person name="Scott M.A."/>
            <person name="Spackman E."/>
            <person name="Goraichik I."/>
            <person name="Dimitrov K.M."/>
            <person name="Suarez D.L."/>
            <person name="Swayne D.E."/>
        </authorList>
    </citation>
    <scope>NUCLEOTIDE SEQUENCE [LARGE SCALE GENOMIC DNA]</scope>
    <source>
        <strain evidence="3 4">CECT 7639</strain>
    </source>
</reference>
<dbReference type="InterPro" id="IPR004843">
    <property type="entry name" value="Calcineurin-like_PHP"/>
</dbReference>
<gene>
    <name evidence="3" type="ORF">TRL7639_02513</name>
</gene>